<name>A0A9W6UVM7_9ACTN</name>
<feature type="region of interest" description="Disordered" evidence="1">
    <location>
        <begin position="1"/>
        <end position="67"/>
    </location>
</feature>
<sequence>MTRRGGQPASGLLADAPTMPDWQAKRRGGVTSTMAFPPAQDPANNSDAPQVSPERPALSDARAVWRT</sequence>
<evidence type="ECO:0000313" key="3">
    <source>
        <dbReference type="Proteomes" id="UP001165124"/>
    </source>
</evidence>
<evidence type="ECO:0000256" key="1">
    <source>
        <dbReference type="SAM" id="MobiDB-lite"/>
    </source>
</evidence>
<reference evidence="2" key="1">
    <citation type="submission" date="2023-02" db="EMBL/GenBank/DDBJ databases">
        <title>Actinomadura rubrobrunea NBRC 14622.</title>
        <authorList>
            <person name="Ichikawa N."/>
            <person name="Sato H."/>
            <person name="Tonouchi N."/>
        </authorList>
    </citation>
    <scope>NUCLEOTIDE SEQUENCE</scope>
    <source>
        <strain evidence="2">NBRC 14622</strain>
    </source>
</reference>
<organism evidence="2 3">
    <name type="scientific">Actinomadura rubrobrunea</name>
    <dbReference type="NCBI Taxonomy" id="115335"/>
    <lineage>
        <taxon>Bacteria</taxon>
        <taxon>Bacillati</taxon>
        <taxon>Actinomycetota</taxon>
        <taxon>Actinomycetes</taxon>
        <taxon>Streptosporangiales</taxon>
        <taxon>Thermomonosporaceae</taxon>
        <taxon>Actinomadura</taxon>
    </lineage>
</organism>
<dbReference type="Proteomes" id="UP001165124">
    <property type="component" value="Unassembled WGS sequence"/>
</dbReference>
<protein>
    <submittedName>
        <fullName evidence="2">Uncharacterized protein</fullName>
    </submittedName>
</protein>
<dbReference type="EMBL" id="BSRZ01000002">
    <property type="protein sequence ID" value="GLW63407.1"/>
    <property type="molecule type" value="Genomic_DNA"/>
</dbReference>
<evidence type="ECO:0000313" key="2">
    <source>
        <dbReference type="EMBL" id="GLW63407.1"/>
    </source>
</evidence>
<comment type="caution">
    <text evidence="2">The sequence shown here is derived from an EMBL/GenBank/DDBJ whole genome shotgun (WGS) entry which is preliminary data.</text>
</comment>
<gene>
    <name evidence="2" type="ORF">Arub01_16510</name>
</gene>
<proteinExistence type="predicted"/>
<accession>A0A9W6UVM7</accession>
<dbReference type="AlphaFoldDB" id="A0A9W6UVM7"/>
<keyword evidence="3" id="KW-1185">Reference proteome</keyword>